<feature type="transmembrane region" description="Helical" evidence="1">
    <location>
        <begin position="88"/>
        <end position="111"/>
    </location>
</feature>
<dbReference type="EMBL" id="JACYFG010000051">
    <property type="protein sequence ID" value="MBD5782131.1"/>
    <property type="molecule type" value="Genomic_DNA"/>
</dbReference>
<dbReference type="PANTHER" id="PTHR22911:SF76">
    <property type="entry name" value="EAMA DOMAIN-CONTAINING PROTEIN"/>
    <property type="match status" value="1"/>
</dbReference>
<feature type="domain" description="EamA" evidence="2">
    <location>
        <begin position="5"/>
        <end position="134"/>
    </location>
</feature>
<evidence type="ECO:0000256" key="1">
    <source>
        <dbReference type="SAM" id="Phobius"/>
    </source>
</evidence>
<feature type="transmembrane region" description="Helical" evidence="1">
    <location>
        <begin position="144"/>
        <end position="164"/>
    </location>
</feature>
<feature type="domain" description="EamA" evidence="2">
    <location>
        <begin position="146"/>
        <end position="280"/>
    </location>
</feature>
<organism evidence="3 4">
    <name type="scientific">Pelagicoccus enzymogenes</name>
    <dbReference type="NCBI Taxonomy" id="2773457"/>
    <lineage>
        <taxon>Bacteria</taxon>
        <taxon>Pseudomonadati</taxon>
        <taxon>Verrucomicrobiota</taxon>
        <taxon>Opitutia</taxon>
        <taxon>Puniceicoccales</taxon>
        <taxon>Pelagicoccaceae</taxon>
        <taxon>Pelagicoccus</taxon>
    </lineage>
</organism>
<feature type="transmembrane region" description="Helical" evidence="1">
    <location>
        <begin position="120"/>
        <end position="138"/>
    </location>
</feature>
<name>A0A927IJA6_9BACT</name>
<keyword evidence="1" id="KW-0812">Transmembrane</keyword>
<dbReference type="AlphaFoldDB" id="A0A927IJA6"/>
<feature type="transmembrane region" description="Helical" evidence="1">
    <location>
        <begin position="63"/>
        <end position="82"/>
    </location>
</feature>
<protein>
    <submittedName>
        <fullName evidence="3">DMT family transporter</fullName>
    </submittedName>
</protein>
<dbReference type="GO" id="GO:0016020">
    <property type="term" value="C:membrane"/>
    <property type="evidence" value="ECO:0007669"/>
    <property type="project" value="InterPro"/>
</dbReference>
<reference evidence="3" key="1">
    <citation type="submission" date="2020-09" db="EMBL/GenBank/DDBJ databases">
        <title>Pelagicoccus enzymogenes sp. nov. with an EPS production, isolated from marine sediment.</title>
        <authorList>
            <person name="Feng X."/>
        </authorList>
    </citation>
    <scope>NUCLEOTIDE SEQUENCE</scope>
    <source>
        <strain evidence="3">NFK12</strain>
    </source>
</reference>
<evidence type="ECO:0000313" key="4">
    <source>
        <dbReference type="Proteomes" id="UP000622317"/>
    </source>
</evidence>
<evidence type="ECO:0000259" key="2">
    <source>
        <dbReference type="Pfam" id="PF00892"/>
    </source>
</evidence>
<dbReference type="Proteomes" id="UP000622317">
    <property type="component" value="Unassembled WGS sequence"/>
</dbReference>
<dbReference type="PANTHER" id="PTHR22911">
    <property type="entry name" value="ACYL-MALONYL CONDENSING ENZYME-RELATED"/>
    <property type="match status" value="1"/>
</dbReference>
<feature type="transmembrane region" description="Helical" evidence="1">
    <location>
        <begin position="176"/>
        <end position="196"/>
    </location>
</feature>
<proteinExistence type="predicted"/>
<gene>
    <name evidence="3" type="ORF">IEN85_21715</name>
</gene>
<feature type="transmembrane region" description="Helical" evidence="1">
    <location>
        <begin position="263"/>
        <end position="284"/>
    </location>
</feature>
<keyword evidence="4" id="KW-1185">Reference proteome</keyword>
<evidence type="ECO:0000313" key="3">
    <source>
        <dbReference type="EMBL" id="MBD5782131.1"/>
    </source>
</evidence>
<feature type="transmembrane region" description="Helical" evidence="1">
    <location>
        <begin position="238"/>
        <end position="257"/>
    </location>
</feature>
<feature type="transmembrane region" description="Helical" evidence="1">
    <location>
        <begin position="33"/>
        <end position="51"/>
    </location>
</feature>
<dbReference type="Pfam" id="PF00892">
    <property type="entry name" value="EamA"/>
    <property type="match status" value="2"/>
</dbReference>
<comment type="caution">
    <text evidence="3">The sequence shown here is derived from an EMBL/GenBank/DDBJ whole genome shotgun (WGS) entry which is preliminary data.</text>
</comment>
<keyword evidence="1" id="KW-1133">Transmembrane helix</keyword>
<dbReference type="InterPro" id="IPR037185">
    <property type="entry name" value="EmrE-like"/>
</dbReference>
<sequence>MLRFLLLLSGVFFCSTSVILIRSSSLPPALVGSYRLLFASLLLLPIFLKSWHTHRERVQLRMFRRCLIPAALLSVHLISWALGARMTYIANATLIINLTPAVMPFLAFFLIKEKVTRREILGTLVALAGVAVLSANAFSINPDYLLGNFVCFGSMITFAAYLAFGRINKDFPSIWLYMVPIYVVATALSFLFSLLTLDSISLGSWEEAGWMLAMAILPTILGHVTLNNSLRYFTAQTFAVVNLHQFVSAGILGWLIFSDTPPLTFYFAATLCVSGAVIVIHEAAKIRRAARKAKA</sequence>
<dbReference type="InterPro" id="IPR000620">
    <property type="entry name" value="EamA_dom"/>
</dbReference>
<dbReference type="SUPFAM" id="SSF103481">
    <property type="entry name" value="Multidrug resistance efflux transporter EmrE"/>
    <property type="match status" value="2"/>
</dbReference>
<keyword evidence="1" id="KW-0472">Membrane</keyword>
<accession>A0A927IJA6</accession>
<dbReference type="RefSeq" id="WP_191619197.1">
    <property type="nucleotide sequence ID" value="NZ_JACYFG010000051.1"/>
</dbReference>
<feature type="transmembrane region" description="Helical" evidence="1">
    <location>
        <begin position="208"/>
        <end position="226"/>
    </location>
</feature>